<accession>A0A2V1D0G1</accession>
<evidence type="ECO:0000313" key="1">
    <source>
        <dbReference type="EMBL" id="PVH91481.1"/>
    </source>
</evidence>
<gene>
    <name evidence="1" type="ORF">DM02DRAFT_340320</name>
</gene>
<protein>
    <submittedName>
        <fullName evidence="1">Uncharacterized protein</fullName>
    </submittedName>
</protein>
<organism evidence="1 2">
    <name type="scientific">Periconia macrospinosa</name>
    <dbReference type="NCBI Taxonomy" id="97972"/>
    <lineage>
        <taxon>Eukaryota</taxon>
        <taxon>Fungi</taxon>
        <taxon>Dikarya</taxon>
        <taxon>Ascomycota</taxon>
        <taxon>Pezizomycotina</taxon>
        <taxon>Dothideomycetes</taxon>
        <taxon>Pleosporomycetidae</taxon>
        <taxon>Pleosporales</taxon>
        <taxon>Massarineae</taxon>
        <taxon>Periconiaceae</taxon>
        <taxon>Periconia</taxon>
    </lineage>
</organism>
<sequence>MRLRASQLLQLHLDSFAFSKRPVFSFLPVALMLLCTEEPTLPHTLSTFRGTSPSTTIPSAPFVSSNIRLAKLG</sequence>
<dbReference type="EMBL" id="KZ805856">
    <property type="protein sequence ID" value="PVH91481.1"/>
    <property type="molecule type" value="Genomic_DNA"/>
</dbReference>
<reference evidence="1 2" key="1">
    <citation type="journal article" date="2018" name="Sci. Rep.">
        <title>Comparative genomics provides insights into the lifestyle and reveals functional heterogeneity of dark septate endophytic fungi.</title>
        <authorList>
            <person name="Knapp D.G."/>
            <person name="Nemeth J.B."/>
            <person name="Barry K."/>
            <person name="Hainaut M."/>
            <person name="Henrissat B."/>
            <person name="Johnson J."/>
            <person name="Kuo A."/>
            <person name="Lim J.H.P."/>
            <person name="Lipzen A."/>
            <person name="Nolan M."/>
            <person name="Ohm R.A."/>
            <person name="Tamas L."/>
            <person name="Grigoriev I.V."/>
            <person name="Spatafora J.W."/>
            <person name="Nagy L.G."/>
            <person name="Kovacs G.M."/>
        </authorList>
    </citation>
    <scope>NUCLEOTIDE SEQUENCE [LARGE SCALE GENOMIC DNA]</scope>
    <source>
        <strain evidence="1 2">DSE2036</strain>
    </source>
</reference>
<dbReference type="AlphaFoldDB" id="A0A2V1D0G1"/>
<proteinExistence type="predicted"/>
<dbReference type="Proteomes" id="UP000244855">
    <property type="component" value="Unassembled WGS sequence"/>
</dbReference>
<name>A0A2V1D0G1_9PLEO</name>
<evidence type="ECO:0000313" key="2">
    <source>
        <dbReference type="Proteomes" id="UP000244855"/>
    </source>
</evidence>
<keyword evidence="2" id="KW-1185">Reference proteome</keyword>